<feature type="domain" description="Integrase catalytic" evidence="1">
    <location>
        <begin position="641"/>
        <end position="729"/>
    </location>
</feature>
<dbReference type="InterPro" id="IPR002156">
    <property type="entry name" value="RNaseH_domain"/>
</dbReference>
<dbReference type="CDD" id="cd01647">
    <property type="entry name" value="RT_LTR"/>
    <property type="match status" value="1"/>
</dbReference>
<dbReference type="CDD" id="cd09279">
    <property type="entry name" value="RNase_HI_like"/>
    <property type="match status" value="1"/>
</dbReference>
<dbReference type="PANTHER" id="PTHR37984">
    <property type="entry name" value="PROTEIN CBG26694"/>
    <property type="match status" value="1"/>
</dbReference>
<dbReference type="InterPro" id="IPR050951">
    <property type="entry name" value="Retrovirus_Pol_polyprotein"/>
</dbReference>
<dbReference type="InterPro" id="IPR041588">
    <property type="entry name" value="Integrase_H2C2"/>
</dbReference>
<dbReference type="AlphaFoldDB" id="A5AVF8"/>
<dbReference type="Gene3D" id="3.30.70.270">
    <property type="match status" value="2"/>
</dbReference>
<gene>
    <name evidence="2" type="ORF">VITISV_017184</name>
</gene>
<dbReference type="InterPro" id="IPR012337">
    <property type="entry name" value="RNaseH-like_sf"/>
</dbReference>
<dbReference type="Gene3D" id="3.30.420.10">
    <property type="entry name" value="Ribonuclease H-like superfamily/Ribonuclease H"/>
    <property type="match status" value="1"/>
</dbReference>
<dbReference type="Pfam" id="PF00078">
    <property type="entry name" value="RVT_1"/>
    <property type="match status" value="1"/>
</dbReference>
<dbReference type="InterPro" id="IPR043502">
    <property type="entry name" value="DNA/RNA_pol_sf"/>
</dbReference>
<dbReference type="Gene3D" id="1.10.340.70">
    <property type="match status" value="1"/>
</dbReference>
<dbReference type="Gene3D" id="3.10.10.10">
    <property type="entry name" value="HIV Type 1 Reverse Transcriptase, subunit A, domain 1"/>
    <property type="match status" value="1"/>
</dbReference>
<dbReference type="Pfam" id="PF17921">
    <property type="entry name" value="Integrase_H2C2"/>
    <property type="match status" value="1"/>
</dbReference>
<reference evidence="2" key="1">
    <citation type="journal article" date="2007" name="PLoS ONE">
        <title>The first genome sequence of an elite grapevine cultivar (Pinot noir Vitis vinifera L.): coping with a highly heterozygous genome.</title>
        <authorList>
            <person name="Velasco R."/>
            <person name="Zharkikh A."/>
            <person name="Troggio M."/>
            <person name="Cartwright D.A."/>
            <person name="Cestaro A."/>
            <person name="Pruss D."/>
            <person name="Pindo M."/>
            <person name="FitzGerald L.M."/>
            <person name="Vezzulli S."/>
            <person name="Reid J."/>
            <person name="Malacarne G."/>
            <person name="Iliev D."/>
            <person name="Coppola G."/>
            <person name="Wardell B."/>
            <person name="Micheletti D."/>
            <person name="Macalma T."/>
            <person name="Facci M."/>
            <person name="Mitchell J.T."/>
            <person name="Perazzolli M."/>
            <person name="Eldredge G."/>
            <person name="Gatto P."/>
            <person name="Oyzerski R."/>
            <person name="Moretto M."/>
            <person name="Gutin N."/>
            <person name="Stefanini M."/>
            <person name="Chen Y."/>
            <person name="Segala C."/>
            <person name="Davenport C."/>
            <person name="Dematte L."/>
            <person name="Mraz A."/>
            <person name="Battilana J."/>
            <person name="Stormo K."/>
            <person name="Costa F."/>
            <person name="Tao Q."/>
            <person name="Si-Ammour A."/>
            <person name="Harkins T."/>
            <person name="Lackey A."/>
            <person name="Perbost C."/>
            <person name="Taillon B."/>
            <person name="Stella A."/>
            <person name="Solovyev V."/>
            <person name="Fawcett J.A."/>
            <person name="Sterck L."/>
            <person name="Vandepoele K."/>
            <person name="Grando S.M."/>
            <person name="Toppo S."/>
            <person name="Moser C."/>
            <person name="Lanchbury J."/>
            <person name="Bogden R."/>
            <person name="Skolnick M."/>
            <person name="Sgaramella V."/>
            <person name="Bhatnagar S.K."/>
            <person name="Fontana P."/>
            <person name="Gutin A."/>
            <person name="Van de Peer Y."/>
            <person name="Salamini F."/>
            <person name="Viola R."/>
        </authorList>
    </citation>
    <scope>NUCLEOTIDE SEQUENCE</scope>
</reference>
<dbReference type="InterPro" id="IPR036397">
    <property type="entry name" value="RNaseH_sf"/>
</dbReference>
<evidence type="ECO:0000259" key="1">
    <source>
        <dbReference type="PROSITE" id="PS50994"/>
    </source>
</evidence>
<dbReference type="EMBL" id="AM437019">
    <property type="protein sequence ID" value="CAN80484.1"/>
    <property type="molecule type" value="Genomic_DNA"/>
</dbReference>
<dbReference type="InterPro" id="IPR000477">
    <property type="entry name" value="RT_dom"/>
</dbReference>
<dbReference type="GO" id="GO:0003676">
    <property type="term" value="F:nucleic acid binding"/>
    <property type="evidence" value="ECO:0007669"/>
    <property type="project" value="InterPro"/>
</dbReference>
<dbReference type="GO" id="GO:0004523">
    <property type="term" value="F:RNA-DNA hybrid ribonuclease activity"/>
    <property type="evidence" value="ECO:0007669"/>
    <property type="project" value="InterPro"/>
</dbReference>
<proteinExistence type="predicted"/>
<dbReference type="GO" id="GO:0015074">
    <property type="term" value="P:DNA integration"/>
    <property type="evidence" value="ECO:0007669"/>
    <property type="project" value="InterPro"/>
</dbReference>
<dbReference type="InterPro" id="IPR001584">
    <property type="entry name" value="Integrase_cat-core"/>
</dbReference>
<dbReference type="PANTHER" id="PTHR37984:SF5">
    <property type="entry name" value="PROTEIN NYNRIN-LIKE"/>
    <property type="match status" value="1"/>
</dbReference>
<name>A5AVF8_VITVI</name>
<sequence>MKGIHPSIISHRLNVLPTARPVRQRVRRFHPDRQKIIRDEIDKLLEAGFIREVEYPDWLANVVVVPKKEGKWRVCVDYTNLNNACPKDSFPLPRIDQIVDSTTGQGMLSFLNAFSRYHQILMSPTDEEKTAFITPHGLYCYKVMTFRLKNAGATYQRLMTKIFKPLVGRTVEVYNDDIMVKSKTREEHTLHLQEVFHLLRNYGMKLNPSKYAFGVSAGKFLGFMVSQKGIEVSPDQVKAVMGTPPPRSKKELQRLTGKLVALGRFIARFTDELRPFFLAIRKARANGWTNSSTHSLEKNCICTWLYQNGQSALFCFAAPHLRSRTYLLRQQSVGRRRNKPLRTILHKPDLTGRMLQWAIELSEYGIEFQPRLSMKGQVMADFVLEYSRRPIQRKEQNEKEWWTLRVDGASRSSGSGIGLLLQSPTREHLEQAIRLGFPASNNEAEYEAILSELDLALALSVSRLRVYSDSQLVVKHVPSDRHSARRAQASTQDLGTSRLFHSDRGHLYKRSFTGPYLRCLNHSEARYVLAELHEGVCGNHSGGRSLAHRAHSQGYYWPTMKKDAAAYVKKCDKCQRHAPIPHVSSETLKPVSGPWPFAQWGMDIVGPLPAAAAQKKFLLVATNYFSKWVEAEAYASIKDKDVTKFFDSIVFQNFCSELNIRNSYSTSHYPQSNGQAEATNKTLITALKKRLEQAKGKWVEELPGVLWAYRTTPGRPTGNTPFALAYGMDAVIPTEIGLPTVQTETGPQEDADMELGRNLDWTDEVRETSSIRMADYQQRAATHYNCKARPRSFKRAGKFQANWEGPYIVSKTSESGAYRLQKLDGTPLLRPWNVSNLKQYFQ</sequence>
<dbReference type="PROSITE" id="PS50994">
    <property type="entry name" value="INTEGRASE"/>
    <property type="match status" value="1"/>
</dbReference>
<accession>A5AVF8</accession>
<dbReference type="SUPFAM" id="SSF56672">
    <property type="entry name" value="DNA/RNA polymerases"/>
    <property type="match status" value="1"/>
</dbReference>
<organism evidence="2">
    <name type="scientific">Vitis vinifera</name>
    <name type="common">Grape</name>
    <dbReference type="NCBI Taxonomy" id="29760"/>
    <lineage>
        <taxon>Eukaryota</taxon>
        <taxon>Viridiplantae</taxon>
        <taxon>Streptophyta</taxon>
        <taxon>Embryophyta</taxon>
        <taxon>Tracheophyta</taxon>
        <taxon>Spermatophyta</taxon>
        <taxon>Magnoliopsida</taxon>
        <taxon>eudicotyledons</taxon>
        <taxon>Gunneridae</taxon>
        <taxon>Pentapetalae</taxon>
        <taxon>rosids</taxon>
        <taxon>Vitales</taxon>
        <taxon>Vitaceae</taxon>
        <taxon>Viteae</taxon>
        <taxon>Vitis</taxon>
    </lineage>
</organism>
<dbReference type="Pfam" id="PF13456">
    <property type="entry name" value="RVT_3"/>
    <property type="match status" value="1"/>
</dbReference>
<protein>
    <recommendedName>
        <fullName evidence="1">Integrase catalytic domain-containing protein</fullName>
    </recommendedName>
</protein>
<dbReference type="SUPFAM" id="SSF53098">
    <property type="entry name" value="Ribonuclease H-like"/>
    <property type="match status" value="2"/>
</dbReference>
<dbReference type="InterPro" id="IPR043128">
    <property type="entry name" value="Rev_trsase/Diguanyl_cyclase"/>
</dbReference>
<evidence type="ECO:0000313" key="2">
    <source>
        <dbReference type="EMBL" id="CAN80484.1"/>
    </source>
</evidence>